<feature type="region of interest" description="Disordered" evidence="5">
    <location>
        <begin position="8"/>
        <end position="119"/>
    </location>
</feature>
<feature type="compositionally biased region" description="Basic and acidic residues" evidence="5">
    <location>
        <begin position="259"/>
        <end position="278"/>
    </location>
</feature>
<keyword evidence="4" id="KW-0539">Nucleus</keyword>
<sequence>MLIPNIAVPYSSSHTLPPPHQLLVPSSDPASSSFSFDRHDAYPYHPSEASLDMDPTTPPRIKTPDSPEVYHQSMFYHRPASPPSGGEYGPSNDDEDSRKGKRPRAHSLDTDDNARRSRNTRKTAVACNFCRGRKLRCNGAKPSCYNCTVRKFECEYVPIQRRRGPGKAPRGRGSRSKKAGSSRSDPSGSTVSSKGDRPSTGLPEDELDALAPELRPFTSVLSLDNFGFQPPDPSPQYASTPDTRDRYYYSRTSTRTHRNRETSSEDRLDREGYSYRKL</sequence>
<feature type="compositionally biased region" description="Basic residues" evidence="5">
    <location>
        <begin position="162"/>
        <end position="180"/>
    </location>
</feature>
<dbReference type="GO" id="GO:0008270">
    <property type="term" value="F:zinc ion binding"/>
    <property type="evidence" value="ECO:0007669"/>
    <property type="project" value="InterPro"/>
</dbReference>
<feature type="domain" description="Zn(2)-C6 fungal-type" evidence="6">
    <location>
        <begin position="126"/>
        <end position="156"/>
    </location>
</feature>
<comment type="caution">
    <text evidence="7">The sequence shown here is derived from an EMBL/GenBank/DDBJ whole genome shotgun (WGS) entry which is preliminary data.</text>
</comment>
<feature type="region of interest" description="Disordered" evidence="5">
    <location>
        <begin position="162"/>
        <end position="205"/>
    </location>
</feature>
<feature type="compositionally biased region" description="Basic and acidic residues" evidence="5">
    <location>
        <begin position="106"/>
        <end position="115"/>
    </location>
</feature>
<dbReference type="InterPro" id="IPR001138">
    <property type="entry name" value="Zn2Cys6_DnaBD"/>
</dbReference>
<organism evidence="7 8">
    <name type="scientific">Gymnopilus junonius</name>
    <name type="common">Spectacular rustgill mushroom</name>
    <name type="synonym">Gymnopilus spectabilis subsp. junonius</name>
    <dbReference type="NCBI Taxonomy" id="109634"/>
    <lineage>
        <taxon>Eukaryota</taxon>
        <taxon>Fungi</taxon>
        <taxon>Dikarya</taxon>
        <taxon>Basidiomycota</taxon>
        <taxon>Agaricomycotina</taxon>
        <taxon>Agaricomycetes</taxon>
        <taxon>Agaricomycetidae</taxon>
        <taxon>Agaricales</taxon>
        <taxon>Agaricineae</taxon>
        <taxon>Hymenogastraceae</taxon>
        <taxon>Gymnopilus</taxon>
    </lineage>
</organism>
<dbReference type="EMBL" id="JADNYJ010000032">
    <property type="protein sequence ID" value="KAF8903133.1"/>
    <property type="molecule type" value="Genomic_DNA"/>
</dbReference>
<keyword evidence="1" id="KW-0805">Transcription regulation</keyword>
<accession>A0A9P5TNF4</accession>
<dbReference type="OrthoDB" id="39175at2759"/>
<dbReference type="GO" id="GO:0000435">
    <property type="term" value="P:positive regulation of transcription from RNA polymerase II promoter by galactose"/>
    <property type="evidence" value="ECO:0007669"/>
    <property type="project" value="TreeGrafter"/>
</dbReference>
<keyword evidence="8" id="KW-1185">Reference proteome</keyword>
<dbReference type="Gene3D" id="4.10.240.10">
    <property type="entry name" value="Zn(2)-C6 fungal-type DNA-binding domain"/>
    <property type="match status" value="1"/>
</dbReference>
<evidence type="ECO:0000256" key="3">
    <source>
        <dbReference type="ARBA" id="ARBA00023163"/>
    </source>
</evidence>
<evidence type="ECO:0000313" key="8">
    <source>
        <dbReference type="Proteomes" id="UP000724874"/>
    </source>
</evidence>
<dbReference type="GO" id="GO:0005634">
    <property type="term" value="C:nucleus"/>
    <property type="evidence" value="ECO:0007669"/>
    <property type="project" value="TreeGrafter"/>
</dbReference>
<dbReference type="SMART" id="SM00066">
    <property type="entry name" value="GAL4"/>
    <property type="match status" value="1"/>
</dbReference>
<feature type="region of interest" description="Disordered" evidence="5">
    <location>
        <begin position="225"/>
        <end position="278"/>
    </location>
</feature>
<dbReference type="InterPro" id="IPR051127">
    <property type="entry name" value="Fungal_SecMet_Regulators"/>
</dbReference>
<dbReference type="PROSITE" id="PS00463">
    <property type="entry name" value="ZN2_CY6_FUNGAL_1"/>
    <property type="match status" value="1"/>
</dbReference>
<protein>
    <recommendedName>
        <fullName evidence="6">Zn(2)-C6 fungal-type domain-containing protein</fullName>
    </recommendedName>
</protein>
<feature type="non-terminal residue" evidence="7">
    <location>
        <position position="1"/>
    </location>
</feature>
<name>A0A9P5TNF4_GYMJU</name>
<dbReference type="CDD" id="cd00067">
    <property type="entry name" value="GAL4"/>
    <property type="match status" value="1"/>
</dbReference>
<evidence type="ECO:0000259" key="6">
    <source>
        <dbReference type="PROSITE" id="PS50048"/>
    </source>
</evidence>
<evidence type="ECO:0000313" key="7">
    <source>
        <dbReference type="EMBL" id="KAF8903133.1"/>
    </source>
</evidence>
<dbReference type="AlphaFoldDB" id="A0A9P5TNF4"/>
<dbReference type="GO" id="GO:0000978">
    <property type="term" value="F:RNA polymerase II cis-regulatory region sequence-specific DNA binding"/>
    <property type="evidence" value="ECO:0007669"/>
    <property type="project" value="TreeGrafter"/>
</dbReference>
<dbReference type="PANTHER" id="PTHR47424:SF3">
    <property type="entry name" value="REGULATORY PROTEIN GAL4"/>
    <property type="match status" value="1"/>
</dbReference>
<reference evidence="7" key="1">
    <citation type="submission" date="2020-11" db="EMBL/GenBank/DDBJ databases">
        <authorList>
            <consortium name="DOE Joint Genome Institute"/>
            <person name="Ahrendt S."/>
            <person name="Riley R."/>
            <person name="Andreopoulos W."/>
            <person name="LaButti K."/>
            <person name="Pangilinan J."/>
            <person name="Ruiz-duenas F.J."/>
            <person name="Barrasa J.M."/>
            <person name="Sanchez-Garcia M."/>
            <person name="Camarero S."/>
            <person name="Miyauchi S."/>
            <person name="Serrano A."/>
            <person name="Linde D."/>
            <person name="Babiker R."/>
            <person name="Drula E."/>
            <person name="Ayuso-Fernandez I."/>
            <person name="Pacheco R."/>
            <person name="Padilla G."/>
            <person name="Ferreira P."/>
            <person name="Barriuso J."/>
            <person name="Kellner H."/>
            <person name="Castanera R."/>
            <person name="Alfaro M."/>
            <person name="Ramirez L."/>
            <person name="Pisabarro A.G."/>
            <person name="Kuo A."/>
            <person name="Tritt A."/>
            <person name="Lipzen A."/>
            <person name="He G."/>
            <person name="Yan M."/>
            <person name="Ng V."/>
            <person name="Cullen D."/>
            <person name="Martin F."/>
            <person name="Rosso M.-N."/>
            <person name="Henrissat B."/>
            <person name="Hibbett D."/>
            <person name="Martinez A.T."/>
            <person name="Grigoriev I.V."/>
        </authorList>
    </citation>
    <scope>NUCLEOTIDE SEQUENCE</scope>
    <source>
        <strain evidence="7">AH 44721</strain>
    </source>
</reference>
<proteinExistence type="predicted"/>
<dbReference type="Proteomes" id="UP000724874">
    <property type="component" value="Unassembled WGS sequence"/>
</dbReference>
<dbReference type="InterPro" id="IPR036864">
    <property type="entry name" value="Zn2-C6_fun-type_DNA-bd_sf"/>
</dbReference>
<evidence type="ECO:0000256" key="4">
    <source>
        <dbReference type="ARBA" id="ARBA00023242"/>
    </source>
</evidence>
<dbReference type="Pfam" id="PF00172">
    <property type="entry name" value="Zn_clus"/>
    <property type="match status" value="1"/>
</dbReference>
<gene>
    <name evidence="7" type="ORF">CPB84DRAFT_1774940</name>
</gene>
<evidence type="ECO:0000256" key="5">
    <source>
        <dbReference type="SAM" id="MobiDB-lite"/>
    </source>
</evidence>
<evidence type="ECO:0000256" key="2">
    <source>
        <dbReference type="ARBA" id="ARBA00023125"/>
    </source>
</evidence>
<feature type="compositionally biased region" description="Low complexity" evidence="5">
    <location>
        <begin position="25"/>
        <end position="35"/>
    </location>
</feature>
<dbReference type="PANTHER" id="PTHR47424">
    <property type="entry name" value="REGULATORY PROTEIN GAL4"/>
    <property type="match status" value="1"/>
</dbReference>
<dbReference type="PROSITE" id="PS50048">
    <property type="entry name" value="ZN2_CY6_FUNGAL_2"/>
    <property type="match status" value="1"/>
</dbReference>
<evidence type="ECO:0000256" key="1">
    <source>
        <dbReference type="ARBA" id="ARBA00023015"/>
    </source>
</evidence>
<keyword evidence="3" id="KW-0804">Transcription</keyword>
<dbReference type="GO" id="GO:0000981">
    <property type="term" value="F:DNA-binding transcription factor activity, RNA polymerase II-specific"/>
    <property type="evidence" value="ECO:0007669"/>
    <property type="project" value="InterPro"/>
</dbReference>
<dbReference type="SUPFAM" id="SSF57701">
    <property type="entry name" value="Zn2/Cys6 DNA-binding domain"/>
    <property type="match status" value="1"/>
</dbReference>
<keyword evidence="2" id="KW-0238">DNA-binding</keyword>